<sequence length="66" mass="7777">MVQSNEKNEDQLMTKRISELQEWLKSQPQLPQNICSYCQVGQIAKTHFSLQPSRAPKEMQIILRIY</sequence>
<evidence type="ECO:0000313" key="1">
    <source>
        <dbReference type="EMBL" id="KAI8033978.1"/>
    </source>
</evidence>
<evidence type="ECO:0000313" key="2">
    <source>
        <dbReference type="Proteomes" id="UP001059596"/>
    </source>
</evidence>
<proteinExistence type="predicted"/>
<keyword evidence="2" id="KW-1185">Reference proteome</keyword>
<protein>
    <submittedName>
        <fullName evidence="1">Uncharacterized protein</fullName>
    </submittedName>
</protein>
<dbReference type="Proteomes" id="UP001059596">
    <property type="component" value="Unassembled WGS sequence"/>
</dbReference>
<organism evidence="1 2">
    <name type="scientific">Drosophila gunungcola</name>
    <name type="common">fruit fly</name>
    <dbReference type="NCBI Taxonomy" id="103775"/>
    <lineage>
        <taxon>Eukaryota</taxon>
        <taxon>Metazoa</taxon>
        <taxon>Ecdysozoa</taxon>
        <taxon>Arthropoda</taxon>
        <taxon>Hexapoda</taxon>
        <taxon>Insecta</taxon>
        <taxon>Pterygota</taxon>
        <taxon>Neoptera</taxon>
        <taxon>Endopterygota</taxon>
        <taxon>Diptera</taxon>
        <taxon>Brachycera</taxon>
        <taxon>Muscomorpha</taxon>
        <taxon>Ephydroidea</taxon>
        <taxon>Drosophilidae</taxon>
        <taxon>Drosophila</taxon>
        <taxon>Sophophora</taxon>
    </lineage>
</organism>
<dbReference type="EMBL" id="JAMKOV010000087">
    <property type="protein sequence ID" value="KAI8033978.1"/>
    <property type="molecule type" value="Genomic_DNA"/>
</dbReference>
<accession>A0A9P9YBM5</accession>
<comment type="caution">
    <text evidence="1">The sequence shown here is derived from an EMBL/GenBank/DDBJ whole genome shotgun (WGS) entry which is preliminary data.</text>
</comment>
<dbReference type="AlphaFoldDB" id="A0A9P9YBM5"/>
<reference evidence="1" key="1">
    <citation type="journal article" date="2023" name="Genome Biol. Evol.">
        <title>Long-read-based Genome Assembly of Drosophila gunungcola Reveals Fewer Chemosensory Genes in Flower-breeding Species.</title>
        <authorList>
            <person name="Negi A."/>
            <person name="Liao B.Y."/>
            <person name="Yeh S.D."/>
        </authorList>
    </citation>
    <scope>NUCLEOTIDE SEQUENCE</scope>
    <source>
        <strain evidence="1">Sukarami</strain>
    </source>
</reference>
<name>A0A9P9YBM5_9MUSC</name>
<gene>
    <name evidence="1" type="ORF">M5D96_013223</name>
</gene>